<dbReference type="AlphaFoldDB" id="A0AA96WFD0"/>
<keyword evidence="1" id="KW-0812">Transmembrane</keyword>
<dbReference type="RefSeq" id="WP_036006189.1">
    <property type="nucleotide sequence ID" value="NZ_CP053586.1"/>
</dbReference>
<name>A0AA96WFD0_9CYAN</name>
<sequence>MVESSDSNLLNRPEAVIFVLLAALFVLWDTYLGLLDDVEATALSSRQLAQRLGTNPKTIRRRKSQPGFSEWTQQLDPDGIAWVYCSGGVYAPRA</sequence>
<organism evidence="2">
    <name type="scientific">Leptolyngbya sp. NK1-12</name>
    <dbReference type="NCBI Taxonomy" id="2547451"/>
    <lineage>
        <taxon>Bacteria</taxon>
        <taxon>Bacillati</taxon>
        <taxon>Cyanobacteriota</taxon>
        <taxon>Cyanophyceae</taxon>
        <taxon>Leptolyngbyales</taxon>
        <taxon>Leptolyngbyaceae</taxon>
        <taxon>Leptolyngbya group</taxon>
        <taxon>Leptolyngbya</taxon>
    </lineage>
</organism>
<proteinExistence type="predicted"/>
<accession>A0AA96WFD0</accession>
<feature type="transmembrane region" description="Helical" evidence="1">
    <location>
        <begin position="15"/>
        <end position="35"/>
    </location>
</feature>
<evidence type="ECO:0000313" key="2">
    <source>
        <dbReference type="EMBL" id="WNZ24055.1"/>
    </source>
</evidence>
<evidence type="ECO:0000256" key="1">
    <source>
        <dbReference type="SAM" id="Phobius"/>
    </source>
</evidence>
<protein>
    <submittedName>
        <fullName evidence="2">Uncharacterized protein</fullName>
    </submittedName>
</protein>
<keyword evidence="1" id="KW-0472">Membrane</keyword>
<reference evidence="2" key="1">
    <citation type="submission" date="2020-05" db="EMBL/GenBank/DDBJ databases">
        <authorList>
            <person name="Zhu T."/>
            <person name="Keshari N."/>
            <person name="Lu X."/>
        </authorList>
    </citation>
    <scope>NUCLEOTIDE SEQUENCE</scope>
    <source>
        <strain evidence="2">NK1-12</strain>
    </source>
</reference>
<dbReference type="EMBL" id="CP053586">
    <property type="protein sequence ID" value="WNZ24055.1"/>
    <property type="molecule type" value="Genomic_DNA"/>
</dbReference>
<keyword evidence="1" id="KW-1133">Transmembrane helix</keyword>
<gene>
    <name evidence="2" type="ORF">HJG54_15090</name>
</gene>